<dbReference type="Proteomes" id="UP001056120">
    <property type="component" value="Linkage Group LG18"/>
</dbReference>
<name>A0ACB9E8B6_9ASTR</name>
<sequence>MPCANDMSPLLLQAQHKNQLKSLQPLPPLQLLQPETLSDRHHTTAGSHCCHDDEILIPNLVGGTKDFVEHVGGPWIH</sequence>
<protein>
    <submittedName>
        <fullName evidence="1">Uncharacterized protein</fullName>
    </submittedName>
</protein>
<comment type="caution">
    <text evidence="1">The sequence shown here is derived from an EMBL/GenBank/DDBJ whole genome shotgun (WGS) entry which is preliminary data.</text>
</comment>
<organism evidence="1 2">
    <name type="scientific">Smallanthus sonchifolius</name>
    <dbReference type="NCBI Taxonomy" id="185202"/>
    <lineage>
        <taxon>Eukaryota</taxon>
        <taxon>Viridiplantae</taxon>
        <taxon>Streptophyta</taxon>
        <taxon>Embryophyta</taxon>
        <taxon>Tracheophyta</taxon>
        <taxon>Spermatophyta</taxon>
        <taxon>Magnoliopsida</taxon>
        <taxon>eudicotyledons</taxon>
        <taxon>Gunneridae</taxon>
        <taxon>Pentapetalae</taxon>
        <taxon>asterids</taxon>
        <taxon>campanulids</taxon>
        <taxon>Asterales</taxon>
        <taxon>Asteraceae</taxon>
        <taxon>Asteroideae</taxon>
        <taxon>Heliantheae alliance</taxon>
        <taxon>Millerieae</taxon>
        <taxon>Smallanthus</taxon>
    </lineage>
</organism>
<evidence type="ECO:0000313" key="1">
    <source>
        <dbReference type="EMBL" id="KAI3755199.1"/>
    </source>
</evidence>
<keyword evidence="2" id="KW-1185">Reference proteome</keyword>
<reference evidence="1 2" key="2">
    <citation type="journal article" date="2022" name="Mol. Ecol. Resour.">
        <title>The genomes of chicory, endive, great burdock and yacon provide insights into Asteraceae paleo-polyploidization history and plant inulin production.</title>
        <authorList>
            <person name="Fan W."/>
            <person name="Wang S."/>
            <person name="Wang H."/>
            <person name="Wang A."/>
            <person name="Jiang F."/>
            <person name="Liu H."/>
            <person name="Zhao H."/>
            <person name="Xu D."/>
            <person name="Zhang Y."/>
        </authorList>
    </citation>
    <scope>NUCLEOTIDE SEQUENCE [LARGE SCALE GENOMIC DNA]</scope>
    <source>
        <strain evidence="2">cv. Yunnan</strain>
        <tissue evidence="1">Leaves</tissue>
    </source>
</reference>
<proteinExistence type="predicted"/>
<accession>A0ACB9E8B6</accession>
<gene>
    <name evidence="1" type="ORF">L1987_54995</name>
</gene>
<dbReference type="EMBL" id="CM042035">
    <property type="protein sequence ID" value="KAI3755199.1"/>
    <property type="molecule type" value="Genomic_DNA"/>
</dbReference>
<evidence type="ECO:0000313" key="2">
    <source>
        <dbReference type="Proteomes" id="UP001056120"/>
    </source>
</evidence>
<reference evidence="2" key="1">
    <citation type="journal article" date="2022" name="Mol. Ecol. Resour.">
        <title>The genomes of chicory, endive, great burdock and yacon provide insights into Asteraceae palaeo-polyploidization history and plant inulin production.</title>
        <authorList>
            <person name="Fan W."/>
            <person name="Wang S."/>
            <person name="Wang H."/>
            <person name="Wang A."/>
            <person name="Jiang F."/>
            <person name="Liu H."/>
            <person name="Zhao H."/>
            <person name="Xu D."/>
            <person name="Zhang Y."/>
        </authorList>
    </citation>
    <scope>NUCLEOTIDE SEQUENCE [LARGE SCALE GENOMIC DNA]</scope>
    <source>
        <strain evidence="2">cv. Yunnan</strain>
    </source>
</reference>